<dbReference type="EMBL" id="DS471113">
    <property type="protein sequence ID" value="EDO28845.1"/>
    <property type="molecule type" value="Genomic_DNA"/>
</dbReference>
<evidence type="ECO:0000256" key="2">
    <source>
        <dbReference type="ARBA" id="ARBA00023125"/>
    </source>
</evidence>
<keyword evidence="3" id="KW-0539">Nucleus</keyword>
<dbReference type="STRING" id="45351.A7T5B8"/>
<feature type="domain" description="ETS" evidence="4">
    <location>
        <begin position="1"/>
        <end position="78"/>
    </location>
</feature>
<dbReference type="PANTHER" id="PTHR11849:SF133">
    <property type="entry name" value="ETS DOMAIN-CONTAINING PROTEIN"/>
    <property type="match status" value="1"/>
</dbReference>
<organism evidence="5 6">
    <name type="scientific">Nematostella vectensis</name>
    <name type="common">Starlet sea anemone</name>
    <dbReference type="NCBI Taxonomy" id="45351"/>
    <lineage>
        <taxon>Eukaryota</taxon>
        <taxon>Metazoa</taxon>
        <taxon>Cnidaria</taxon>
        <taxon>Anthozoa</taxon>
        <taxon>Hexacorallia</taxon>
        <taxon>Actiniaria</taxon>
        <taxon>Edwardsiidae</taxon>
        <taxon>Nematostella</taxon>
    </lineage>
</organism>
<dbReference type="InParanoid" id="A7T5B8"/>
<dbReference type="PANTHER" id="PTHR11849">
    <property type="entry name" value="ETS"/>
    <property type="match status" value="1"/>
</dbReference>
<dbReference type="GO" id="GO:0000981">
    <property type="term" value="F:DNA-binding transcription factor activity, RNA polymerase II-specific"/>
    <property type="evidence" value="ECO:0000318"/>
    <property type="project" value="GO_Central"/>
</dbReference>
<keyword evidence="6" id="KW-1185">Reference proteome</keyword>
<dbReference type="SUPFAM" id="SSF46785">
    <property type="entry name" value="Winged helix' DNA-binding domain"/>
    <property type="match status" value="1"/>
</dbReference>
<feature type="non-terminal residue" evidence="5">
    <location>
        <position position="78"/>
    </location>
</feature>
<evidence type="ECO:0000256" key="3">
    <source>
        <dbReference type="RuleBase" id="RU004019"/>
    </source>
</evidence>
<feature type="non-terminal residue" evidence="5">
    <location>
        <position position="1"/>
    </location>
</feature>
<keyword evidence="2 3" id="KW-0238">DNA-binding</keyword>
<dbReference type="Proteomes" id="UP000001593">
    <property type="component" value="Unassembled WGS sequence"/>
</dbReference>
<dbReference type="GO" id="GO:0043565">
    <property type="term" value="F:sequence-specific DNA binding"/>
    <property type="evidence" value="ECO:0007669"/>
    <property type="project" value="InterPro"/>
</dbReference>
<comment type="similarity">
    <text evidence="1 3">Belongs to the ETS family.</text>
</comment>
<comment type="subcellular location">
    <subcellularLocation>
        <location evidence="3">Nucleus</location>
    </subcellularLocation>
</comment>
<dbReference type="SMART" id="SM00413">
    <property type="entry name" value="ETS"/>
    <property type="match status" value="1"/>
</dbReference>
<dbReference type="InterPro" id="IPR000418">
    <property type="entry name" value="Ets_dom"/>
</dbReference>
<dbReference type="GO" id="GO:0030154">
    <property type="term" value="P:cell differentiation"/>
    <property type="evidence" value="ECO:0000318"/>
    <property type="project" value="GO_Central"/>
</dbReference>
<name>A7T5B8_NEMVE</name>
<dbReference type="PROSITE" id="PS50061">
    <property type="entry name" value="ETS_DOMAIN_3"/>
    <property type="match status" value="1"/>
</dbReference>
<proteinExistence type="inferred from homology"/>
<dbReference type="GO" id="GO:0006357">
    <property type="term" value="P:regulation of transcription by RNA polymerase II"/>
    <property type="evidence" value="ECO:0000318"/>
    <property type="project" value="GO_Central"/>
</dbReference>
<dbReference type="PhylomeDB" id="A7T5B8"/>
<dbReference type="PRINTS" id="PR00454">
    <property type="entry name" value="ETSDOMAIN"/>
</dbReference>
<reference evidence="5 6" key="1">
    <citation type="journal article" date="2007" name="Science">
        <title>Sea anemone genome reveals ancestral eumetazoan gene repertoire and genomic organization.</title>
        <authorList>
            <person name="Putnam N.H."/>
            <person name="Srivastava M."/>
            <person name="Hellsten U."/>
            <person name="Dirks B."/>
            <person name="Chapman J."/>
            <person name="Salamov A."/>
            <person name="Terry A."/>
            <person name="Shapiro H."/>
            <person name="Lindquist E."/>
            <person name="Kapitonov V.V."/>
            <person name="Jurka J."/>
            <person name="Genikhovich G."/>
            <person name="Grigoriev I.V."/>
            <person name="Lucas S.M."/>
            <person name="Steele R.E."/>
            <person name="Finnerty J.R."/>
            <person name="Technau U."/>
            <person name="Martindale M.Q."/>
            <person name="Rokhsar D.S."/>
        </authorList>
    </citation>
    <scope>NUCLEOTIDE SEQUENCE [LARGE SCALE GENOMIC DNA]</scope>
    <source>
        <strain evidence="6">CH2 X CH6</strain>
    </source>
</reference>
<evidence type="ECO:0000313" key="5">
    <source>
        <dbReference type="EMBL" id="EDO28845.1"/>
    </source>
</evidence>
<dbReference type="GO" id="GO:0005634">
    <property type="term" value="C:nucleus"/>
    <property type="evidence" value="ECO:0000318"/>
    <property type="project" value="GO_Central"/>
</dbReference>
<evidence type="ECO:0000256" key="1">
    <source>
        <dbReference type="ARBA" id="ARBA00005562"/>
    </source>
</evidence>
<dbReference type="InterPro" id="IPR036388">
    <property type="entry name" value="WH-like_DNA-bd_sf"/>
</dbReference>
<sequence>RLCQFLLDLLSSPENSQIISWTNGQPGEFKLLGPEAVARKWGDQTGKQKMTYKIMSRALRHSYAKGIISKVPSSKWAY</sequence>
<dbReference type="HOGENOM" id="CLU_099695_2_1_1"/>
<dbReference type="InterPro" id="IPR036390">
    <property type="entry name" value="WH_DNA-bd_sf"/>
</dbReference>
<dbReference type="Gene3D" id="1.10.10.10">
    <property type="entry name" value="Winged helix-like DNA-binding domain superfamily/Winged helix DNA-binding domain"/>
    <property type="match status" value="1"/>
</dbReference>
<dbReference type="eggNOG" id="KOG3806">
    <property type="taxonomic scope" value="Eukaryota"/>
</dbReference>
<dbReference type="AlphaFoldDB" id="A7T5B8"/>
<evidence type="ECO:0000313" key="6">
    <source>
        <dbReference type="Proteomes" id="UP000001593"/>
    </source>
</evidence>
<dbReference type="InterPro" id="IPR046328">
    <property type="entry name" value="ETS_fam"/>
</dbReference>
<dbReference type="FunFam" id="1.10.10.10:FF:001650">
    <property type="entry name" value="Predicted protein"/>
    <property type="match status" value="1"/>
</dbReference>
<protein>
    <recommendedName>
        <fullName evidence="4">ETS domain-containing protein</fullName>
    </recommendedName>
</protein>
<evidence type="ECO:0000259" key="4">
    <source>
        <dbReference type="PROSITE" id="PS50061"/>
    </source>
</evidence>
<accession>A7T5B8</accession>
<dbReference type="Pfam" id="PF00178">
    <property type="entry name" value="Ets"/>
    <property type="match status" value="1"/>
</dbReference>
<gene>
    <name evidence="5" type="ORF">NEMVEDRAFT_v1g7198</name>
</gene>